<evidence type="ECO:0000313" key="1">
    <source>
        <dbReference type="EMBL" id="SVD81428.1"/>
    </source>
</evidence>
<dbReference type="EMBL" id="UINC01175021">
    <property type="protein sequence ID" value="SVD81428.1"/>
    <property type="molecule type" value="Genomic_DNA"/>
</dbReference>
<protein>
    <submittedName>
        <fullName evidence="1">Uncharacterized protein</fullName>
    </submittedName>
</protein>
<sequence length="73" mass="8222">MDLIVEKVKVVELTLEDGSKMLCRGGEESVLRTWGKYPVVSARWTGEEETMQWLPESDELSDGSIMGWTSEGE</sequence>
<accession>A0A382YG05</accession>
<organism evidence="1">
    <name type="scientific">marine metagenome</name>
    <dbReference type="NCBI Taxonomy" id="408172"/>
    <lineage>
        <taxon>unclassified sequences</taxon>
        <taxon>metagenomes</taxon>
        <taxon>ecological metagenomes</taxon>
    </lineage>
</organism>
<name>A0A382YG05_9ZZZZ</name>
<gene>
    <name evidence="1" type="ORF">METZ01_LOCUS434282</name>
</gene>
<dbReference type="AlphaFoldDB" id="A0A382YG05"/>
<reference evidence="1" key="1">
    <citation type="submission" date="2018-05" db="EMBL/GenBank/DDBJ databases">
        <authorList>
            <person name="Lanie J.A."/>
            <person name="Ng W.-L."/>
            <person name="Kazmierczak K.M."/>
            <person name="Andrzejewski T.M."/>
            <person name="Davidsen T.M."/>
            <person name="Wayne K.J."/>
            <person name="Tettelin H."/>
            <person name="Glass J.I."/>
            <person name="Rusch D."/>
            <person name="Podicherti R."/>
            <person name="Tsui H.-C.T."/>
            <person name="Winkler M.E."/>
        </authorList>
    </citation>
    <scope>NUCLEOTIDE SEQUENCE</scope>
</reference>
<proteinExistence type="predicted"/>